<dbReference type="GO" id="GO:0016787">
    <property type="term" value="F:hydrolase activity"/>
    <property type="evidence" value="ECO:0007669"/>
    <property type="project" value="UniProtKB-KW"/>
</dbReference>
<dbReference type="Pfam" id="PF07859">
    <property type="entry name" value="Abhydrolase_3"/>
    <property type="match status" value="1"/>
</dbReference>
<reference evidence="7 8" key="1">
    <citation type="submission" date="2017-09" db="EMBL/GenBank/DDBJ databases">
        <authorList>
            <person name="Ehlers B."/>
            <person name="Leendertz F.H."/>
        </authorList>
    </citation>
    <scope>NUCLEOTIDE SEQUENCE [LARGE SCALE GENOMIC DNA]</scope>
    <source>
        <strain evidence="7 8">DSM 46844</strain>
    </source>
</reference>
<dbReference type="InterPro" id="IPR019826">
    <property type="entry name" value="Carboxylesterase_B_AS"/>
</dbReference>
<comment type="similarity">
    <text evidence="1">Belongs to the 'GDXG' lipolytic enzyme family.</text>
</comment>
<dbReference type="InterPro" id="IPR013094">
    <property type="entry name" value="AB_hydrolase_3"/>
</dbReference>
<dbReference type="InterPro" id="IPR049492">
    <property type="entry name" value="BD-FAE-like_dom"/>
</dbReference>
<dbReference type="InterPro" id="IPR033140">
    <property type="entry name" value="Lipase_GDXG_put_SER_AS"/>
</dbReference>
<evidence type="ECO:0000256" key="1">
    <source>
        <dbReference type="ARBA" id="ARBA00010515"/>
    </source>
</evidence>
<organism evidence="7 8">
    <name type="scientific">Geodermatophilus sabuli</name>
    <dbReference type="NCBI Taxonomy" id="1564158"/>
    <lineage>
        <taxon>Bacteria</taxon>
        <taxon>Bacillati</taxon>
        <taxon>Actinomycetota</taxon>
        <taxon>Actinomycetes</taxon>
        <taxon>Geodermatophilales</taxon>
        <taxon>Geodermatophilaceae</taxon>
        <taxon>Geodermatophilus</taxon>
    </lineage>
</organism>
<dbReference type="OrthoDB" id="9803828at2"/>
<dbReference type="Proteomes" id="UP000219514">
    <property type="component" value="Unassembled WGS sequence"/>
</dbReference>
<keyword evidence="8" id="KW-1185">Reference proteome</keyword>
<dbReference type="EMBL" id="OBDO01000017">
    <property type="protein sequence ID" value="SNX99298.1"/>
    <property type="molecule type" value="Genomic_DNA"/>
</dbReference>
<evidence type="ECO:0000259" key="6">
    <source>
        <dbReference type="Pfam" id="PF20434"/>
    </source>
</evidence>
<feature type="domain" description="Alpha/beta hydrolase fold-3" evidence="5">
    <location>
        <begin position="394"/>
        <end position="585"/>
    </location>
</feature>
<evidence type="ECO:0000259" key="5">
    <source>
        <dbReference type="Pfam" id="PF07859"/>
    </source>
</evidence>
<keyword evidence="2" id="KW-0378">Hydrolase</keyword>
<evidence type="ECO:0000256" key="4">
    <source>
        <dbReference type="SAM" id="MobiDB-lite"/>
    </source>
</evidence>
<dbReference type="PANTHER" id="PTHR48081">
    <property type="entry name" value="AB HYDROLASE SUPERFAMILY PROTEIN C4A8.06C"/>
    <property type="match status" value="1"/>
</dbReference>
<accession>A0A285EJK4</accession>
<dbReference type="Pfam" id="PF20434">
    <property type="entry name" value="BD-FAE"/>
    <property type="match status" value="1"/>
</dbReference>
<dbReference type="InterPro" id="IPR002168">
    <property type="entry name" value="Lipase_GDXG_HIS_AS"/>
</dbReference>
<dbReference type="Gene3D" id="3.40.50.1820">
    <property type="entry name" value="alpha/beta hydrolase"/>
    <property type="match status" value="2"/>
</dbReference>
<dbReference type="PROSITE" id="PS01174">
    <property type="entry name" value="LIPASE_GDXG_SER"/>
    <property type="match status" value="1"/>
</dbReference>
<feature type="active site" evidence="3">
    <location>
        <position position="472"/>
    </location>
</feature>
<gene>
    <name evidence="7" type="ORF">SAMN06893097_1175</name>
</gene>
<dbReference type="RefSeq" id="WP_097209203.1">
    <property type="nucleotide sequence ID" value="NZ_JACHXB010000002.1"/>
</dbReference>
<dbReference type="InterPro" id="IPR050300">
    <property type="entry name" value="GDXG_lipolytic_enzyme"/>
</dbReference>
<dbReference type="PANTHER" id="PTHR48081:SF8">
    <property type="entry name" value="ALPHA_BETA HYDROLASE FOLD-3 DOMAIN-CONTAINING PROTEIN-RELATED"/>
    <property type="match status" value="1"/>
</dbReference>
<evidence type="ECO:0000256" key="3">
    <source>
        <dbReference type="PROSITE-ProRule" id="PRU10038"/>
    </source>
</evidence>
<name>A0A285EJK4_9ACTN</name>
<dbReference type="PROSITE" id="PS01173">
    <property type="entry name" value="LIPASE_GDXG_HIS"/>
    <property type="match status" value="1"/>
</dbReference>
<sequence>MPEPADLLDVARPEPGPLSDGTAAFPFAPPVRGGDGELRWEALVYAVEPGYRPLMLDLWVPEERPAEGAPVVVWVHGGGWVHGSRRRRAPHLHQNRVVERIVAAGFAVALVDYRLAAEAPFPAGVLDVQAAVRWLRAQADVFGLDGSRVALWGESAGAHLSLLAGLCRRLEAEPPVGEATDVSAEVQAVVDWYGPSDFAAMSSPVDAESEELGEGDPFAILLRDTTWSRDELSPVRYVRPDGPAVFVAHGEDDQLVPVEQSRLLAEALVEARVDTEYLETAGDHVFVGATVVPEVTDRSIAFLCRVLAGRRLGDPRPLDPHTADLEERMAATGMWPLLDAPAPVARERGVVMRRDFYPPRPFPVASVTDGVLPGPAGDVRIRVQRPEQPTDVTVLYVHGGGWVIGDLASHQGSAARLAATAGAVVVQVDYRLAPEDPYPAGLDDCRAAAAWVLEHIDEFGGDPARLVIAGDSAGGNLAAVLTQELVDRGTPVAALFLIYPGTDLRGEASADVRLQYLGPDADGLAGDPRVSPVLAPTLAALPPTVIGIGAHDFLYADTVEYAAALRAAGVAVVLREFPTLNHGFFSYGSVSPAAEAAADLMCRDLHRLLHRATA</sequence>
<protein>
    <submittedName>
        <fullName evidence="7">Acetyl esterase/lipase</fullName>
    </submittedName>
</protein>
<feature type="region of interest" description="Disordered" evidence="4">
    <location>
        <begin position="1"/>
        <end position="24"/>
    </location>
</feature>
<feature type="domain" description="BD-FAE-like" evidence="6">
    <location>
        <begin position="56"/>
        <end position="268"/>
    </location>
</feature>
<dbReference type="InterPro" id="IPR029058">
    <property type="entry name" value="AB_hydrolase_fold"/>
</dbReference>
<dbReference type="PROSITE" id="PS00122">
    <property type="entry name" value="CARBOXYLESTERASE_B_1"/>
    <property type="match status" value="1"/>
</dbReference>
<dbReference type="SUPFAM" id="SSF53474">
    <property type="entry name" value="alpha/beta-Hydrolases"/>
    <property type="match status" value="2"/>
</dbReference>
<evidence type="ECO:0000313" key="7">
    <source>
        <dbReference type="EMBL" id="SNX99298.1"/>
    </source>
</evidence>
<dbReference type="AlphaFoldDB" id="A0A285EJK4"/>
<evidence type="ECO:0000313" key="8">
    <source>
        <dbReference type="Proteomes" id="UP000219514"/>
    </source>
</evidence>
<proteinExistence type="inferred from homology"/>
<evidence type="ECO:0000256" key="2">
    <source>
        <dbReference type="ARBA" id="ARBA00022801"/>
    </source>
</evidence>